<dbReference type="InParanoid" id="A0A1Z5KFZ1"/>
<evidence type="ECO:0000313" key="8">
    <source>
        <dbReference type="EMBL" id="GAX25045.1"/>
    </source>
</evidence>
<evidence type="ECO:0000256" key="7">
    <source>
        <dbReference type="ARBA" id="ARBA00035140"/>
    </source>
</evidence>
<dbReference type="GO" id="GO:0005763">
    <property type="term" value="C:mitochondrial small ribosomal subunit"/>
    <property type="evidence" value="ECO:0007669"/>
    <property type="project" value="TreeGrafter"/>
</dbReference>
<keyword evidence="3" id="KW-0809">Transit peptide</keyword>
<evidence type="ECO:0000313" key="9">
    <source>
        <dbReference type="Proteomes" id="UP000198406"/>
    </source>
</evidence>
<dbReference type="AlphaFoldDB" id="A0A1Z5KFZ1"/>
<evidence type="ECO:0000256" key="4">
    <source>
        <dbReference type="ARBA" id="ARBA00022980"/>
    </source>
</evidence>
<reference evidence="8 9" key="1">
    <citation type="journal article" date="2015" name="Plant Cell">
        <title>Oil accumulation by the oleaginous diatom Fistulifera solaris as revealed by the genome and transcriptome.</title>
        <authorList>
            <person name="Tanaka T."/>
            <person name="Maeda Y."/>
            <person name="Veluchamy A."/>
            <person name="Tanaka M."/>
            <person name="Abida H."/>
            <person name="Marechal E."/>
            <person name="Bowler C."/>
            <person name="Muto M."/>
            <person name="Sunaga Y."/>
            <person name="Tanaka M."/>
            <person name="Yoshino T."/>
            <person name="Taniguchi T."/>
            <person name="Fukuda Y."/>
            <person name="Nemoto M."/>
            <person name="Matsumoto M."/>
            <person name="Wong P.S."/>
            <person name="Aburatani S."/>
            <person name="Fujibuchi W."/>
        </authorList>
    </citation>
    <scope>NUCLEOTIDE SEQUENCE [LARGE SCALE GENOMIC DNA]</scope>
    <source>
        <strain evidence="8 9">JPCC DA0580</strain>
    </source>
</reference>
<evidence type="ECO:0000256" key="5">
    <source>
        <dbReference type="ARBA" id="ARBA00023128"/>
    </source>
</evidence>
<dbReference type="Proteomes" id="UP000198406">
    <property type="component" value="Unassembled WGS sequence"/>
</dbReference>
<comment type="subcellular location">
    <subcellularLocation>
        <location evidence="1">Mitochondrion</location>
    </subcellularLocation>
</comment>
<comment type="caution">
    <text evidence="8">The sequence shown here is derived from an EMBL/GenBank/DDBJ whole genome shotgun (WGS) entry which is preliminary data.</text>
</comment>
<evidence type="ECO:0000256" key="2">
    <source>
        <dbReference type="ARBA" id="ARBA00009863"/>
    </source>
</evidence>
<comment type="similarity">
    <text evidence="2">Belongs to the mitochondrion-specific ribosomal protein mS29 family.</text>
</comment>
<keyword evidence="5" id="KW-0496">Mitochondrion</keyword>
<name>A0A1Z5KFZ1_FISSO</name>
<evidence type="ECO:0000256" key="1">
    <source>
        <dbReference type="ARBA" id="ARBA00004173"/>
    </source>
</evidence>
<dbReference type="InterPro" id="IPR019368">
    <property type="entry name" value="Ribosomal_mS29"/>
</dbReference>
<evidence type="ECO:0000256" key="3">
    <source>
        <dbReference type="ARBA" id="ARBA00022946"/>
    </source>
</evidence>
<dbReference type="Pfam" id="PF10236">
    <property type="entry name" value="DAP3"/>
    <property type="match status" value="1"/>
</dbReference>
<keyword evidence="4" id="KW-0689">Ribosomal protein</keyword>
<accession>A0A1Z5KFZ1</accession>
<dbReference type="EMBL" id="BDSP01000219">
    <property type="protein sequence ID" value="GAX25045.1"/>
    <property type="molecule type" value="Genomic_DNA"/>
</dbReference>
<dbReference type="PANTHER" id="PTHR12810">
    <property type="entry name" value="MITOCHONDRIAL 28S RIBOSOMAL PROTEIN S29"/>
    <property type="match status" value="1"/>
</dbReference>
<dbReference type="GO" id="GO:0003735">
    <property type="term" value="F:structural constituent of ribosome"/>
    <property type="evidence" value="ECO:0007669"/>
    <property type="project" value="TreeGrafter"/>
</dbReference>
<dbReference type="OrthoDB" id="274828at2759"/>
<sequence length="592" mass="66261">MIRRAIPLIARHTRPLRQARSFAVASPRTADLDEEEARRQAIRSALDKKTGRGWTDPWDLDELMDSRMEYDDLPDWSPDLVSRTSQERLQVQPIPPLTFLTQMNLPSPPPPSPGQGYTKVYALQRQRKQYEIVREQVEASASTRLPAIQALPSWEEKQDAVDELFEEIEFQLKASNQVLGMHPRFGEWVEKALEEYLQSIQNADLGVSTSNEENKDESQEGIPVFMDCYSDKDGPEQLVPSILHPLSINPRGTNGNMVEEWELAAHKKSKRIMIRHSTQKIANALIKHTAATVLVSGCQGVGKTAAVAAIVASARSSGYLVLYLPNGDQLHQNGFYVEPNPQKKGVFDLPIMSQRACDDFLKTHKSDMTGLNVPKGVIAEHLAKDQLQRLFRDAKDDSQISLSALLDFGRERINFAAPCLSVAMNYLMYHQDEKPFLLAMDEFNCFYMPSHYYHADYDPEVKKAIPYDCISIFQPAMEATALTGSSAPRIVKRGAVLVAVTESHAVTRATTDALINRAKELSAEEGTPFVHVEVPRLSKLEVEHMLSNYEATGVGKLRLDRGETVSNAQEVEYLRMVSGGIAGHLMNACMVE</sequence>
<protein>
    <recommendedName>
        <fullName evidence="7">Small ribosomal subunit protein mS29</fullName>
    </recommendedName>
</protein>
<gene>
    <name evidence="8" type="ORF">FisN_10Lh241</name>
</gene>
<proteinExistence type="inferred from homology"/>
<keyword evidence="9" id="KW-1185">Reference proteome</keyword>
<evidence type="ECO:0000256" key="6">
    <source>
        <dbReference type="ARBA" id="ARBA00023274"/>
    </source>
</evidence>
<keyword evidence="6" id="KW-0687">Ribonucleoprotein</keyword>
<organism evidence="8 9">
    <name type="scientific">Fistulifera solaris</name>
    <name type="common">Oleaginous diatom</name>
    <dbReference type="NCBI Taxonomy" id="1519565"/>
    <lineage>
        <taxon>Eukaryota</taxon>
        <taxon>Sar</taxon>
        <taxon>Stramenopiles</taxon>
        <taxon>Ochrophyta</taxon>
        <taxon>Bacillariophyta</taxon>
        <taxon>Bacillariophyceae</taxon>
        <taxon>Bacillariophycidae</taxon>
        <taxon>Naviculales</taxon>
        <taxon>Naviculaceae</taxon>
        <taxon>Fistulifera</taxon>
    </lineage>
</organism>
<dbReference type="PANTHER" id="PTHR12810:SF0">
    <property type="entry name" value="SMALL RIBOSOMAL SUBUNIT PROTEIN MS29"/>
    <property type="match status" value="1"/>
</dbReference>